<dbReference type="STRING" id="1069081.SAMN05660197_0719"/>
<dbReference type="EMBL" id="FWWZ01000001">
    <property type="protein sequence ID" value="SMC08936.1"/>
    <property type="molecule type" value="Genomic_DNA"/>
</dbReference>
<dbReference type="InterPro" id="IPR036249">
    <property type="entry name" value="Thioredoxin-like_sf"/>
</dbReference>
<dbReference type="Gene3D" id="3.40.30.10">
    <property type="entry name" value="Glutaredoxin"/>
    <property type="match status" value="1"/>
</dbReference>
<organism evidence="1 2">
    <name type="scientific">Nitratiruptor tergarcus DSM 16512</name>
    <dbReference type="NCBI Taxonomy" id="1069081"/>
    <lineage>
        <taxon>Bacteria</taxon>
        <taxon>Pseudomonadati</taxon>
        <taxon>Campylobacterota</taxon>
        <taxon>Epsilonproteobacteria</taxon>
        <taxon>Nautiliales</taxon>
        <taxon>Nitratiruptoraceae</taxon>
        <taxon>Nitratiruptor</taxon>
    </lineage>
</organism>
<sequence length="128" mass="14228">MGIPQPTFYIFKCEQSAPPGFPKPSCVSANNPESQQLFQHLAQKLMEKGIIAAVQPVRTGCLNRCQLGPVMLVEPGHYMYVGLDKEKIDRIIEEHIIGGNPVQEYLIPKEYWDEPMSIADVIKMAGGA</sequence>
<proteinExistence type="predicted"/>
<gene>
    <name evidence="1" type="ORF">SAMN05660197_0719</name>
</gene>
<keyword evidence="2" id="KW-1185">Reference proteome</keyword>
<accession>A0A1W1WRR1</accession>
<dbReference type="Proteomes" id="UP000192602">
    <property type="component" value="Unassembled WGS sequence"/>
</dbReference>
<dbReference type="RefSeq" id="WP_084275190.1">
    <property type="nucleotide sequence ID" value="NZ_AP026671.1"/>
</dbReference>
<protein>
    <submittedName>
        <fullName evidence="1">(2Fe-2S) ferredoxin</fullName>
    </submittedName>
</protein>
<dbReference type="SUPFAM" id="SSF52833">
    <property type="entry name" value="Thioredoxin-like"/>
    <property type="match status" value="1"/>
</dbReference>
<name>A0A1W1WRR1_9BACT</name>
<dbReference type="AlphaFoldDB" id="A0A1W1WRR1"/>
<dbReference type="OrthoDB" id="9800597at2"/>
<reference evidence="2" key="1">
    <citation type="submission" date="2017-04" db="EMBL/GenBank/DDBJ databases">
        <authorList>
            <person name="Varghese N."/>
            <person name="Submissions S."/>
        </authorList>
    </citation>
    <scope>NUCLEOTIDE SEQUENCE [LARGE SCALE GENOMIC DNA]</scope>
    <source>
        <strain evidence="2">DSM 16512</strain>
    </source>
</reference>
<evidence type="ECO:0000313" key="1">
    <source>
        <dbReference type="EMBL" id="SMC08936.1"/>
    </source>
</evidence>
<dbReference type="CDD" id="cd02980">
    <property type="entry name" value="TRX_Fd_family"/>
    <property type="match status" value="1"/>
</dbReference>
<evidence type="ECO:0000313" key="2">
    <source>
        <dbReference type="Proteomes" id="UP000192602"/>
    </source>
</evidence>